<dbReference type="InterPro" id="IPR018201">
    <property type="entry name" value="Ketoacyl_synth_AS"/>
</dbReference>
<dbReference type="PANTHER" id="PTHR43775">
    <property type="entry name" value="FATTY ACID SYNTHASE"/>
    <property type="match status" value="1"/>
</dbReference>
<name>A0ABR0T5D1_9HYPO</name>
<evidence type="ECO:0000259" key="5">
    <source>
        <dbReference type="PROSITE" id="PS52004"/>
    </source>
</evidence>
<dbReference type="CDD" id="cd00833">
    <property type="entry name" value="PKS"/>
    <property type="match status" value="1"/>
</dbReference>
<keyword evidence="2" id="KW-0597">Phosphoprotein</keyword>
<dbReference type="EMBL" id="JAVFKD010000001">
    <property type="protein sequence ID" value="KAK5999186.1"/>
    <property type="molecule type" value="Genomic_DNA"/>
</dbReference>
<dbReference type="InterPro" id="IPR050091">
    <property type="entry name" value="PKS_NRPS_Biosynth_Enz"/>
</dbReference>
<organism evidence="6 7">
    <name type="scientific">Cladobotryum mycophilum</name>
    <dbReference type="NCBI Taxonomy" id="491253"/>
    <lineage>
        <taxon>Eukaryota</taxon>
        <taxon>Fungi</taxon>
        <taxon>Dikarya</taxon>
        <taxon>Ascomycota</taxon>
        <taxon>Pezizomycotina</taxon>
        <taxon>Sordariomycetes</taxon>
        <taxon>Hypocreomycetidae</taxon>
        <taxon>Hypocreales</taxon>
        <taxon>Hypocreaceae</taxon>
        <taxon>Cladobotryum</taxon>
    </lineage>
</organism>
<gene>
    <name evidence="6" type="ORF">PT974_01576</name>
</gene>
<dbReference type="Pfam" id="PF16197">
    <property type="entry name" value="KAsynt_C_assoc"/>
    <property type="match status" value="1"/>
</dbReference>
<dbReference type="SUPFAM" id="SSF52151">
    <property type="entry name" value="FabD/lysophospholipase-like"/>
    <property type="match status" value="1"/>
</dbReference>
<keyword evidence="1" id="KW-0596">Phosphopantetheine</keyword>
<sequence length="600" mass="64142">MEANAMDPQQRILLEVTYEAFENAGLSMNKMQGSNTSCFIGAFTTDYRDNMTQDLQSATEYTGAGCSNALSSNRISWFYDLRGQSMTVDTACSSSLSAFHLACQSLLSGESEVGIVGGTSLMLGPSSAVTMSSAHLLSPDGMSYAFDHRANGYSRGEGIGIVILRRLGDALRHGNTIRAVVRSTGCNQGGRTAGVSLPSSAAQESLIRATYRRAGLNPAETGYVEAHGTGTQVGDPIEMGAIVRAFGEDRSSPLFVGSVKTNVGHLEGAAGMASLIKSIHIVETGLIPPSLGFEKLNPKIALPEHIQVPTRLETWPTSGVRRASINSFGFGGANAHIILEDAFHFLNDRNLKGRHATIQLPTLDVPAASLVQITQNRATDTQVKAESRRWIFPLSSLDEKGASRYAARLLQYVQTKSTTVAEIESTPLLGALAGTLAERVGHPWKSFVTASTLSELAQSLEAVPKTVRSSQTTPIAFVFTGQGAQWWAMGRELCVYDVYRDSIRASSQYMQRFGSAWALEEELGRAATESRLRDPCVAQPACTAVQIALVDLLESIGIEPVAVTGHSSGEIAAAYAAGAISHADALRIAYYRGYCASSLR</sequence>
<reference evidence="6 7" key="1">
    <citation type="submission" date="2024-01" db="EMBL/GenBank/DDBJ databases">
        <title>Complete genome of Cladobotryum mycophilum ATHUM6906.</title>
        <authorList>
            <person name="Christinaki A.C."/>
            <person name="Myridakis A.I."/>
            <person name="Kouvelis V.N."/>
        </authorList>
    </citation>
    <scope>NUCLEOTIDE SEQUENCE [LARGE SCALE GENOMIC DNA]</scope>
    <source>
        <strain evidence="6 7">ATHUM6906</strain>
    </source>
</reference>
<feature type="domain" description="Ketosynthase family 3 (KS3)" evidence="5">
    <location>
        <begin position="1"/>
        <end position="341"/>
    </location>
</feature>
<protein>
    <submittedName>
        <fullName evidence="6">Highly reducing polyketide synthase alt5</fullName>
    </submittedName>
</protein>
<dbReference type="Pfam" id="PF00109">
    <property type="entry name" value="ketoacyl-synt"/>
    <property type="match status" value="1"/>
</dbReference>
<dbReference type="Proteomes" id="UP001338125">
    <property type="component" value="Unassembled WGS sequence"/>
</dbReference>
<dbReference type="InterPro" id="IPR001227">
    <property type="entry name" value="Ac_transferase_dom_sf"/>
</dbReference>
<dbReference type="SUPFAM" id="SSF53901">
    <property type="entry name" value="Thiolase-like"/>
    <property type="match status" value="1"/>
</dbReference>
<dbReference type="InterPro" id="IPR014043">
    <property type="entry name" value="Acyl_transferase_dom"/>
</dbReference>
<dbReference type="InterPro" id="IPR016035">
    <property type="entry name" value="Acyl_Trfase/lysoPLipase"/>
</dbReference>
<evidence type="ECO:0000256" key="3">
    <source>
        <dbReference type="ARBA" id="ARBA00022679"/>
    </source>
</evidence>
<accession>A0ABR0T5D1</accession>
<dbReference type="InterPro" id="IPR014030">
    <property type="entry name" value="Ketoacyl_synth_N"/>
</dbReference>
<dbReference type="PROSITE" id="PS52004">
    <property type="entry name" value="KS3_2"/>
    <property type="match status" value="1"/>
</dbReference>
<dbReference type="InterPro" id="IPR016039">
    <property type="entry name" value="Thiolase-like"/>
</dbReference>
<proteinExistence type="predicted"/>
<dbReference type="Gene3D" id="3.40.47.10">
    <property type="match status" value="1"/>
</dbReference>
<dbReference type="InterPro" id="IPR014031">
    <property type="entry name" value="Ketoacyl_synth_C"/>
</dbReference>
<evidence type="ECO:0000256" key="1">
    <source>
        <dbReference type="ARBA" id="ARBA00022450"/>
    </source>
</evidence>
<dbReference type="Pfam" id="PF00698">
    <property type="entry name" value="Acyl_transf_1"/>
    <property type="match status" value="1"/>
</dbReference>
<dbReference type="InterPro" id="IPR020841">
    <property type="entry name" value="PKS_Beta-ketoAc_synthase_dom"/>
</dbReference>
<evidence type="ECO:0000256" key="4">
    <source>
        <dbReference type="ARBA" id="ARBA00023002"/>
    </source>
</evidence>
<dbReference type="PROSITE" id="PS00606">
    <property type="entry name" value="KS3_1"/>
    <property type="match status" value="1"/>
</dbReference>
<evidence type="ECO:0000313" key="6">
    <source>
        <dbReference type="EMBL" id="KAK5999186.1"/>
    </source>
</evidence>
<dbReference type="SMART" id="SM00827">
    <property type="entry name" value="PKS_AT"/>
    <property type="match status" value="1"/>
</dbReference>
<comment type="caution">
    <text evidence="6">The sequence shown here is derived from an EMBL/GenBank/DDBJ whole genome shotgun (WGS) entry which is preliminary data.</text>
</comment>
<dbReference type="Pfam" id="PF02801">
    <property type="entry name" value="Ketoacyl-synt_C"/>
    <property type="match status" value="1"/>
</dbReference>
<evidence type="ECO:0000256" key="2">
    <source>
        <dbReference type="ARBA" id="ARBA00022553"/>
    </source>
</evidence>
<keyword evidence="4" id="KW-0560">Oxidoreductase</keyword>
<dbReference type="PANTHER" id="PTHR43775:SF29">
    <property type="entry name" value="ASPERFURANONE POLYKETIDE SYNTHASE AFOG-RELATED"/>
    <property type="match status" value="1"/>
</dbReference>
<keyword evidence="3" id="KW-0808">Transferase</keyword>
<dbReference type="InterPro" id="IPR032821">
    <property type="entry name" value="PKS_assoc"/>
</dbReference>
<keyword evidence="7" id="KW-1185">Reference proteome</keyword>
<dbReference type="Gene3D" id="3.40.366.10">
    <property type="entry name" value="Malonyl-Coenzyme A Acyl Carrier Protein, domain 2"/>
    <property type="match status" value="1"/>
</dbReference>
<dbReference type="SMART" id="SM00825">
    <property type="entry name" value="PKS_KS"/>
    <property type="match status" value="1"/>
</dbReference>
<evidence type="ECO:0000313" key="7">
    <source>
        <dbReference type="Proteomes" id="UP001338125"/>
    </source>
</evidence>